<evidence type="ECO:0000256" key="1">
    <source>
        <dbReference type="SAM" id="Coils"/>
    </source>
</evidence>
<dbReference type="EMBL" id="BK015304">
    <property type="protein sequence ID" value="DAE00536.1"/>
    <property type="molecule type" value="Genomic_DNA"/>
</dbReference>
<evidence type="ECO:0000313" key="2">
    <source>
        <dbReference type="EMBL" id="DAE00536.1"/>
    </source>
</evidence>
<dbReference type="InterPro" id="IPR009228">
    <property type="entry name" value="Capsid_scaffold_GpO"/>
</dbReference>
<name>A0A8S5P1M3_9CAUD</name>
<dbReference type="GO" id="GO:0019069">
    <property type="term" value="P:viral capsid assembly"/>
    <property type="evidence" value="ECO:0007669"/>
    <property type="project" value="InterPro"/>
</dbReference>
<sequence>MPWLIIKNGGFNSQVFVYYRLTELTRINLDDARLFIRNNHLAITARRGDMSHLKTDWLCIATEGDTVDERQIYREWIIDMGETYNAEHYGAMIWPEHSRDWGNCGEVAAAMWQDGEDGLARLYAKLTPNLNLIHANREGQMVYFSIEPEENWRGSGRTYLKGLAVTDRPASVGTTRLRFAEKRKLTKQGYYACAMSSDGKITQEKKMKTPWQKLFNIEPKKKFEEVPGDDPTSDDKLQALAEALNGIEERLAKVEEQIAAAQGDIDTIAEVVDTEEFASLRDSLPTILANFSKLDKKVTTMPQRQFGDKNKGKGFKFL</sequence>
<keyword evidence="1" id="KW-0175">Coiled coil</keyword>
<dbReference type="Pfam" id="PF05929">
    <property type="entry name" value="Phage_GPO"/>
    <property type="match status" value="1"/>
</dbReference>
<organism evidence="2">
    <name type="scientific">Peduovirinae sp. ctjOQ18</name>
    <dbReference type="NCBI Taxonomy" id="2825161"/>
    <lineage>
        <taxon>Viruses</taxon>
        <taxon>Duplodnaviria</taxon>
        <taxon>Heunggongvirae</taxon>
        <taxon>Uroviricota</taxon>
        <taxon>Caudoviricetes</taxon>
        <taxon>Peduoviridae</taxon>
    </lineage>
</organism>
<feature type="coiled-coil region" evidence="1">
    <location>
        <begin position="237"/>
        <end position="271"/>
    </location>
</feature>
<protein>
    <submittedName>
        <fullName evidence="2">Capsid scaffolding protein</fullName>
    </submittedName>
</protein>
<proteinExistence type="predicted"/>
<reference evidence="2" key="1">
    <citation type="journal article" date="2021" name="Proc. Natl. Acad. Sci. U.S.A.">
        <title>A Catalog of Tens of Thousands of Viruses from Human Metagenomes Reveals Hidden Associations with Chronic Diseases.</title>
        <authorList>
            <person name="Tisza M.J."/>
            <person name="Buck C.B."/>
        </authorList>
    </citation>
    <scope>NUCLEOTIDE SEQUENCE</scope>
    <source>
        <strain evidence="2">CtjOQ18</strain>
    </source>
</reference>
<accession>A0A8S5P1M3</accession>